<sequence length="558" mass="61142">MRGESYFAMTSSYTLIRGGTLYDPAHRIAGEVRDVWIEGGKVVEPPTSSGTLPSRVIDASGLVVMPGGVDMHCHIAGGKVNTSRCMRPEDRSAIGCSATELLRSGTLGSCPSTFITGYRYAGLGYTTAMDAAISPLGARHAHEELADTPCIDRGFFALVGNNHFILEAIQSGEQEQLRDFLGWLLKSTKAYAPKVVNAGGVEVWKHRPTGNATGLDEPCDPFGVSPRQILQSLARAANALSLPHPLHVHCNELGMPGNWRTTLESMKSMEGMRAHFTHAQFHSYGGGSAEEHTLRSQVEPLAEYVNAHANITVDVGQVMFGETTSMTGDGPVGYFLANLTGSKWFSSDLELESGCGVSPMTYRNKSLVHALQWAIGLEWYLMIRDPWQVAMSTDHPNGGSFLAYPEIIRLLMDRSYRDEVLAKCPEELLKRTQLKDLAREYTLEEIAIITRAAPARMLGLAHKGHLGIGADADITIYTPHADKQQMFSLPRFVIKGGEILVEEGDLRHVVFGKTIHAAPQFDAAIETHATNYLRQYSTVSPRSFAIRDDEVPDRVMVE</sequence>
<keyword evidence="3" id="KW-1185">Reference proteome</keyword>
<dbReference type="EMBL" id="CP001848">
    <property type="protein sequence ID" value="ADB14760.1"/>
    <property type="molecule type" value="Genomic_DNA"/>
</dbReference>
<dbReference type="Gene3D" id="3.20.20.140">
    <property type="entry name" value="Metal-dependent hydrolases"/>
    <property type="match status" value="1"/>
</dbReference>
<dbReference type="eggNOG" id="COG1229">
    <property type="taxonomic scope" value="Bacteria"/>
</dbReference>
<dbReference type="Gene3D" id="2.30.40.10">
    <property type="entry name" value="Urease, subunit C, domain 1"/>
    <property type="match status" value="2"/>
</dbReference>
<evidence type="ECO:0000259" key="1">
    <source>
        <dbReference type="Pfam" id="PF07969"/>
    </source>
</evidence>
<proteinExistence type="predicted"/>
<gene>
    <name evidence="2" type="ordered locus">Psta_0063</name>
</gene>
<evidence type="ECO:0000313" key="3">
    <source>
        <dbReference type="Proteomes" id="UP000001887"/>
    </source>
</evidence>
<reference evidence="2 3" key="1">
    <citation type="journal article" date="2009" name="Stand. Genomic Sci.">
        <title>Complete genome sequence of Pirellula staleyi type strain (ATCC 27377).</title>
        <authorList>
            <person name="Clum A."/>
            <person name="Tindall B.J."/>
            <person name="Sikorski J."/>
            <person name="Ivanova N."/>
            <person name="Mavrommatis K."/>
            <person name="Lucas S."/>
            <person name="Glavina del Rio T."/>
            <person name="Nolan M."/>
            <person name="Chen F."/>
            <person name="Tice H."/>
            <person name="Pitluck S."/>
            <person name="Cheng J.F."/>
            <person name="Chertkov O."/>
            <person name="Brettin T."/>
            <person name="Han C."/>
            <person name="Detter J.C."/>
            <person name="Kuske C."/>
            <person name="Bruce D."/>
            <person name="Goodwin L."/>
            <person name="Ovchinikova G."/>
            <person name="Pati A."/>
            <person name="Mikhailova N."/>
            <person name="Chen A."/>
            <person name="Palaniappan K."/>
            <person name="Land M."/>
            <person name="Hauser L."/>
            <person name="Chang Y.J."/>
            <person name="Jeffries C.D."/>
            <person name="Chain P."/>
            <person name="Rohde M."/>
            <person name="Goker M."/>
            <person name="Bristow J."/>
            <person name="Eisen J.A."/>
            <person name="Markowitz V."/>
            <person name="Hugenholtz P."/>
            <person name="Kyrpides N.C."/>
            <person name="Klenk H.P."/>
            <person name="Lapidus A."/>
        </authorList>
    </citation>
    <scope>NUCLEOTIDE SEQUENCE [LARGE SCALE GENOMIC DNA]</scope>
    <source>
        <strain evidence="3">ATCC 27377 / DSM 6068 / ICPB 4128</strain>
    </source>
</reference>
<dbReference type="InterPro" id="IPR032466">
    <property type="entry name" value="Metal_Hydrolase"/>
</dbReference>
<dbReference type="InterPro" id="IPR012027">
    <property type="entry name" value="Formylmethanofuran_DH_asu"/>
</dbReference>
<dbReference type="PANTHER" id="PTHR11647:SF1">
    <property type="entry name" value="COLLAPSIN RESPONSE MEDIATOR PROTEIN"/>
    <property type="match status" value="1"/>
</dbReference>
<dbReference type="STRING" id="530564.Psta_0063"/>
<dbReference type="SUPFAM" id="SSF51556">
    <property type="entry name" value="Metallo-dependent hydrolases"/>
    <property type="match status" value="1"/>
</dbReference>
<protein>
    <submittedName>
        <fullName evidence="2">Formylmethanofuran dehydrogenase subunit A</fullName>
    </submittedName>
</protein>
<dbReference type="PANTHER" id="PTHR11647">
    <property type="entry name" value="HYDRANTOINASE/DIHYDROPYRIMIDINASE FAMILY MEMBER"/>
    <property type="match status" value="1"/>
</dbReference>
<dbReference type="KEGG" id="psl:Psta_0063"/>
<organism evidence="2 3">
    <name type="scientific">Pirellula staleyi (strain ATCC 27377 / DSM 6068 / ICPB 4128)</name>
    <name type="common">Pirella staleyi</name>
    <dbReference type="NCBI Taxonomy" id="530564"/>
    <lineage>
        <taxon>Bacteria</taxon>
        <taxon>Pseudomonadati</taxon>
        <taxon>Planctomycetota</taxon>
        <taxon>Planctomycetia</taxon>
        <taxon>Pirellulales</taxon>
        <taxon>Pirellulaceae</taxon>
        <taxon>Pirellula</taxon>
    </lineage>
</organism>
<dbReference type="GO" id="GO:0016810">
    <property type="term" value="F:hydrolase activity, acting on carbon-nitrogen (but not peptide) bonds"/>
    <property type="evidence" value="ECO:0007669"/>
    <property type="project" value="InterPro"/>
</dbReference>
<dbReference type="Pfam" id="PF07969">
    <property type="entry name" value="Amidohydro_3"/>
    <property type="match status" value="1"/>
</dbReference>
<dbReference type="SUPFAM" id="SSF51338">
    <property type="entry name" value="Composite domain of metallo-dependent hydrolases"/>
    <property type="match status" value="2"/>
</dbReference>
<dbReference type="PIRSF" id="PIRSF006453">
    <property type="entry name" value="FwdA"/>
    <property type="match status" value="1"/>
</dbReference>
<accession>D2R092</accession>
<feature type="domain" description="Amidohydrolase 3" evidence="1">
    <location>
        <begin position="55"/>
        <end position="499"/>
    </location>
</feature>
<dbReference type="AlphaFoldDB" id="D2R092"/>
<dbReference type="InterPro" id="IPR011059">
    <property type="entry name" value="Metal-dep_hydrolase_composite"/>
</dbReference>
<dbReference type="InterPro" id="IPR050378">
    <property type="entry name" value="Metallo-dep_Hydrolases_sf"/>
</dbReference>
<dbReference type="Proteomes" id="UP000001887">
    <property type="component" value="Chromosome"/>
</dbReference>
<evidence type="ECO:0000313" key="2">
    <source>
        <dbReference type="EMBL" id="ADB14760.1"/>
    </source>
</evidence>
<dbReference type="HOGENOM" id="CLU_035587_0_0_0"/>
<name>D2R092_PIRSD</name>
<dbReference type="NCBIfam" id="TIGR03121">
    <property type="entry name" value="one_C_dehyd_A"/>
    <property type="match status" value="1"/>
</dbReference>
<dbReference type="InterPro" id="IPR013108">
    <property type="entry name" value="Amidohydro_3"/>
</dbReference>